<protein>
    <submittedName>
        <fullName evidence="1">Uncharacterized protein</fullName>
    </submittedName>
</protein>
<proteinExistence type="predicted"/>
<evidence type="ECO:0000313" key="4">
    <source>
        <dbReference type="Proteomes" id="UP000236649"/>
    </source>
</evidence>
<name>A0AAN1MQ13_9BURK</name>
<dbReference type="Proteomes" id="UP000004980">
    <property type="component" value="Unassembled WGS sequence"/>
</dbReference>
<gene>
    <name evidence="1" type="ORF">C2L64_34215</name>
    <name evidence="2" type="ORF">WQE_21076</name>
</gene>
<reference evidence="2 3" key="1">
    <citation type="journal article" date="2012" name="J. Bacteriol.">
        <title>Draft Genome Sequence of the Soil Bacterium Burkholderia terrae Strain BS001, Which Interacts with Fungal Surface Structures.</title>
        <authorList>
            <person name="Nazir R."/>
            <person name="Hansen M.A."/>
            <person name="Sorensen S."/>
            <person name="van Elsas J.D."/>
        </authorList>
    </citation>
    <scope>NUCLEOTIDE SEQUENCE [LARGE SCALE GENOMIC DNA]</scope>
    <source>
        <strain evidence="2 3">BS001</strain>
    </source>
</reference>
<accession>A0AAN1MQ13</accession>
<evidence type="ECO:0000313" key="3">
    <source>
        <dbReference type="Proteomes" id="UP000004980"/>
    </source>
</evidence>
<dbReference type="KEGG" id="phs:C2L64_34215"/>
<dbReference type="EMBL" id="AKAU01000108">
    <property type="protein sequence ID" value="EIM98909.1"/>
    <property type="molecule type" value="Genomic_DNA"/>
</dbReference>
<dbReference type="AlphaFoldDB" id="A0AAN1MQ13"/>
<reference evidence="1 4" key="2">
    <citation type="submission" date="2018-01" db="EMBL/GenBank/DDBJ databases">
        <title>Species boundaries and ecological features among Paraburkholderia terrae DSMZ17804T, P. hospita DSMZ17164T and P. caribensis DSMZ13236T.</title>
        <authorList>
            <person name="Pratama A.A."/>
        </authorList>
    </citation>
    <scope>NUCLEOTIDE SEQUENCE [LARGE SCALE GENOMIC DNA]</scope>
    <source>
        <strain evidence="1 4">DSM 17164</strain>
    </source>
</reference>
<evidence type="ECO:0000313" key="2">
    <source>
        <dbReference type="EMBL" id="EIM98909.1"/>
    </source>
</evidence>
<organism evidence="1 4">
    <name type="scientific">Paraburkholderia hospita</name>
    <dbReference type="NCBI Taxonomy" id="169430"/>
    <lineage>
        <taxon>Bacteria</taxon>
        <taxon>Pseudomonadati</taxon>
        <taxon>Pseudomonadota</taxon>
        <taxon>Betaproteobacteria</taxon>
        <taxon>Burkholderiales</taxon>
        <taxon>Burkholderiaceae</taxon>
        <taxon>Paraburkholderia</taxon>
    </lineage>
</organism>
<evidence type="ECO:0000313" key="1">
    <source>
        <dbReference type="EMBL" id="AUT75217.1"/>
    </source>
</evidence>
<dbReference type="Proteomes" id="UP000236649">
    <property type="component" value="Chromosome 3"/>
</dbReference>
<sequence>MQANTLVEQDIAHLSRVMRAFVFRRGGAITGYWQNRLDVLCESRHLNDYQRHWVQDLMHELQEIEQRTSLDG</sequence>
<dbReference type="EMBL" id="CP026107">
    <property type="protein sequence ID" value="AUT75217.1"/>
    <property type="molecule type" value="Genomic_DNA"/>
</dbReference>
<keyword evidence="3" id="KW-1185">Reference proteome</keyword>